<dbReference type="Gene3D" id="3.30.300.130">
    <property type="entry name" value="Fe-S cluster assembly (FSCA)"/>
    <property type="match status" value="1"/>
</dbReference>
<dbReference type="InterPro" id="IPR002744">
    <property type="entry name" value="MIP18-like"/>
</dbReference>
<accession>A0ABX1Q019</accession>
<comment type="caution">
    <text evidence="3">The sequence shown here is derived from an EMBL/GenBank/DDBJ whole genome shotgun (WGS) entry which is preliminary data.</text>
</comment>
<dbReference type="InterPro" id="IPR056572">
    <property type="entry name" value="Zn_ribbon_PaaD"/>
</dbReference>
<dbReference type="InterPro" id="IPR034904">
    <property type="entry name" value="FSCA_dom_sf"/>
</dbReference>
<dbReference type="InterPro" id="IPR052339">
    <property type="entry name" value="Fe-S_Maturation_MIP18"/>
</dbReference>
<evidence type="ECO:0000259" key="1">
    <source>
        <dbReference type="Pfam" id="PF01883"/>
    </source>
</evidence>
<sequence>MLTETQAWDVLHAVPDPEIPVISVTELGIVRAVVARDGGLHVVVTPTYSGCPATEVISQSIHDALVAAGAGEVSVETRLAPAWTTDWITESAKEKLRAYGIAPPGGDAPVAGPQPIRFVPRKLACPRCGSTDTTRLSQFGSTACKALYRCQSCLEPFEYFKPI</sequence>
<evidence type="ECO:0000259" key="2">
    <source>
        <dbReference type="Pfam" id="PF23451"/>
    </source>
</evidence>
<dbReference type="InterPro" id="IPR011883">
    <property type="entry name" value="PaaD-like"/>
</dbReference>
<dbReference type="PANTHER" id="PTHR42831">
    <property type="entry name" value="FE-S PROTEIN MATURATION AUXILIARY FACTOR YITW"/>
    <property type="match status" value="1"/>
</dbReference>
<dbReference type="EMBL" id="WTVN01000023">
    <property type="protein sequence ID" value="NMG45032.1"/>
    <property type="molecule type" value="Genomic_DNA"/>
</dbReference>
<reference evidence="3 4" key="1">
    <citation type="submission" date="2019-12" db="EMBL/GenBank/DDBJ databases">
        <title>Comparative genomics gives insights into the taxonomy of the Azoarcus-Aromatoleum group and reveals separate origins of nif in the plant-associated Azoarcus and non-plant-associated Aromatoleum sub-groups.</title>
        <authorList>
            <person name="Lafos M."/>
            <person name="Maluk M."/>
            <person name="Batista M."/>
            <person name="Junghare M."/>
            <person name="Carmona M."/>
            <person name="Faoro H."/>
            <person name="Cruz L.M."/>
            <person name="Battistoni F."/>
            <person name="De Souza E."/>
            <person name="Pedrosa F."/>
            <person name="Chen W.-M."/>
            <person name="Poole P.S."/>
            <person name="Dixon R.A."/>
            <person name="James E.K."/>
        </authorList>
    </citation>
    <scope>NUCLEOTIDE SEQUENCE [LARGE SCALE GENOMIC DNA]</scope>
    <source>
        <strain evidence="3 4">Td21</strain>
    </source>
</reference>
<evidence type="ECO:0000313" key="4">
    <source>
        <dbReference type="Proteomes" id="UP000623795"/>
    </source>
</evidence>
<keyword evidence="4" id="KW-1185">Reference proteome</keyword>
<evidence type="ECO:0000313" key="3">
    <source>
        <dbReference type="EMBL" id="NMG45032.1"/>
    </source>
</evidence>
<feature type="domain" description="MIP18 family-like" evidence="1">
    <location>
        <begin position="5"/>
        <end position="76"/>
    </location>
</feature>
<proteinExistence type="predicted"/>
<dbReference type="Pfam" id="PF23451">
    <property type="entry name" value="Zn_ribbon_PaaD"/>
    <property type="match status" value="1"/>
</dbReference>
<feature type="domain" description="PaaD zinc beta ribbon" evidence="2">
    <location>
        <begin position="121"/>
        <end position="161"/>
    </location>
</feature>
<gene>
    <name evidence="3" type="primary">paaJ</name>
    <name evidence="3" type="ORF">GPA22_14990</name>
</gene>
<organism evidence="3 4">
    <name type="scientific">Aromatoleum toluvorans</name>
    <dbReference type="NCBI Taxonomy" id="92002"/>
    <lineage>
        <taxon>Bacteria</taxon>
        <taxon>Pseudomonadati</taxon>
        <taxon>Pseudomonadota</taxon>
        <taxon>Betaproteobacteria</taxon>
        <taxon>Rhodocyclales</taxon>
        <taxon>Rhodocyclaceae</taxon>
        <taxon>Aromatoleum</taxon>
    </lineage>
</organism>
<name>A0ABX1Q019_9RHOO</name>
<dbReference type="SUPFAM" id="SSF117916">
    <property type="entry name" value="Fe-S cluster assembly (FSCA) domain-like"/>
    <property type="match status" value="1"/>
</dbReference>
<dbReference type="Proteomes" id="UP000623795">
    <property type="component" value="Unassembled WGS sequence"/>
</dbReference>
<dbReference type="RefSeq" id="WP_169256876.1">
    <property type="nucleotide sequence ID" value="NZ_WTVN01000023.1"/>
</dbReference>
<protein>
    <submittedName>
        <fullName evidence="3">Phenylacetate-CoA oxygenase subunit PaaJ</fullName>
    </submittedName>
</protein>
<dbReference type="Pfam" id="PF01883">
    <property type="entry name" value="FeS_assembly_P"/>
    <property type="match status" value="1"/>
</dbReference>
<dbReference type="NCBIfam" id="TIGR02159">
    <property type="entry name" value="PA_CoA_Oxy4"/>
    <property type="match status" value="1"/>
</dbReference>
<dbReference type="PANTHER" id="PTHR42831:SF3">
    <property type="entry name" value="1,2-PHENYLACETYL-COA EPOXIDASE, SUBUNIT D-RELATED"/>
    <property type="match status" value="1"/>
</dbReference>